<comment type="caution">
    <text evidence="2">The sequence shown here is derived from an EMBL/GenBank/DDBJ whole genome shotgun (WGS) entry which is preliminary data.</text>
</comment>
<gene>
    <name evidence="2" type="ORF">NIE79_004677</name>
</gene>
<evidence type="ECO:0000313" key="2">
    <source>
        <dbReference type="EMBL" id="MCG5446112.1"/>
    </source>
</evidence>
<proteinExistence type="predicted"/>
<accession>A0ABS9N829</accession>
<feature type="region of interest" description="Disordered" evidence="1">
    <location>
        <begin position="67"/>
        <end position="88"/>
    </location>
</feature>
<dbReference type="Proteomes" id="UP001201629">
    <property type="component" value="Unassembled WGS sequence"/>
</dbReference>
<evidence type="ECO:0000256" key="1">
    <source>
        <dbReference type="SAM" id="MobiDB-lite"/>
    </source>
</evidence>
<organism evidence="2 3">
    <name type="scientific">Micromonospora trifolii</name>
    <dbReference type="NCBI Taxonomy" id="2911208"/>
    <lineage>
        <taxon>Bacteria</taxon>
        <taxon>Bacillati</taxon>
        <taxon>Actinomycetota</taxon>
        <taxon>Actinomycetes</taxon>
        <taxon>Micromonosporales</taxon>
        <taxon>Micromonosporaceae</taxon>
        <taxon>Micromonospora</taxon>
    </lineage>
</organism>
<dbReference type="RefSeq" id="WP_238681044.1">
    <property type="nucleotide sequence ID" value="NZ_JAKKFD010000044.1"/>
</dbReference>
<reference evidence="2 3" key="1">
    <citation type="submission" date="2022-01" db="EMBL/GenBank/DDBJ databases">
        <authorList>
            <person name="Riesco R."/>
            <person name="Trujillo M.E."/>
        </authorList>
    </citation>
    <scope>NUCLEOTIDE SEQUENCE [LARGE SCALE GENOMIC DNA]</scope>
    <source>
        <strain evidence="2 3">NIE79</strain>
    </source>
</reference>
<name>A0ABS9N829_9ACTN</name>
<keyword evidence="3" id="KW-1185">Reference proteome</keyword>
<dbReference type="EMBL" id="JAKKFD010000044">
    <property type="protein sequence ID" value="MCG5446112.1"/>
    <property type="molecule type" value="Genomic_DNA"/>
</dbReference>
<evidence type="ECO:0000313" key="3">
    <source>
        <dbReference type="Proteomes" id="UP001201629"/>
    </source>
</evidence>
<sequence>MGAAMLAAEESVGIIPDLVRANALVFELDLAAVLANLSGYLRQLGRFQHTTEAEEVFGHWGGANPAGVLPAPAPPPGEHRGDAGRAVSGRPAPLGVGCAVVQLLTAHLACPEQAPGEAVLDRSGSCPHAGR</sequence>
<protein>
    <submittedName>
        <fullName evidence="2">Uncharacterized protein</fullName>
    </submittedName>
</protein>